<dbReference type="InterPro" id="IPR014942">
    <property type="entry name" value="AbiEii"/>
</dbReference>
<gene>
    <name evidence="1" type="ORF">ACFQMG_20010</name>
</gene>
<reference evidence="2" key="1">
    <citation type="journal article" date="2019" name="Int. J. Syst. Evol. Microbiol.">
        <title>The Global Catalogue of Microorganisms (GCM) 10K type strain sequencing project: providing services to taxonomists for standard genome sequencing and annotation.</title>
        <authorList>
            <consortium name="The Broad Institute Genomics Platform"/>
            <consortium name="The Broad Institute Genome Sequencing Center for Infectious Disease"/>
            <person name="Wu L."/>
            <person name="Ma J."/>
        </authorList>
    </citation>
    <scope>NUCLEOTIDE SEQUENCE [LARGE SCALE GENOMIC DNA]</scope>
    <source>
        <strain evidence="2">CGMCC 1.12859</strain>
    </source>
</reference>
<keyword evidence="2" id="KW-1185">Reference proteome</keyword>
<evidence type="ECO:0000313" key="2">
    <source>
        <dbReference type="Proteomes" id="UP001596435"/>
    </source>
</evidence>
<dbReference type="Proteomes" id="UP001596435">
    <property type="component" value="Unassembled WGS sequence"/>
</dbReference>
<dbReference type="RefSeq" id="WP_345705433.1">
    <property type="nucleotide sequence ID" value="NZ_BAABKV010000001.1"/>
</dbReference>
<proteinExistence type="predicted"/>
<protein>
    <submittedName>
        <fullName evidence="1">Nucleotidyl transferase AbiEii/AbiGii toxin family protein</fullName>
    </submittedName>
</protein>
<dbReference type="Pfam" id="PF08843">
    <property type="entry name" value="AbiEii"/>
    <property type="match status" value="1"/>
</dbReference>
<sequence length="322" mass="34129">MTSWTTPQAHRAALDHVLAVAAGAPWCEGLVLRGSTALLAWLPDTARPPADLDWVVRPSRAVPVDPLHPGPYLDDLDPVLAWPEAAHGAWRPELWCPEGLDGPGGTVARLPPEGLHWVVEPGEEGDTPPYGDLLDLLARRPVVAPGLRLDPDSARTGGSWAYREYDTPGVRLTVPWQADGLPPGAVRLEFTFDEPLPDPPVRVPVPRADGGPPTVVAAASPGLSLAWKLLWLLTEGGGDGTGTARGKDLYDAVLLAELPGVRPSPRLLRTVLAHCPHPVGPDAVRRCRVDGAGLPGVAADRAGTASAVADRLDRLARALEWS</sequence>
<dbReference type="EMBL" id="JBHTAJ010000037">
    <property type="protein sequence ID" value="MFC7181841.1"/>
    <property type="molecule type" value="Genomic_DNA"/>
</dbReference>
<accession>A0ABW2G190</accession>
<keyword evidence="1" id="KW-0808">Transferase</keyword>
<evidence type="ECO:0000313" key="1">
    <source>
        <dbReference type="EMBL" id="MFC7181841.1"/>
    </source>
</evidence>
<comment type="caution">
    <text evidence="1">The sequence shown here is derived from an EMBL/GenBank/DDBJ whole genome shotgun (WGS) entry which is preliminary data.</text>
</comment>
<name>A0ABW2G190_9ACTN</name>
<organism evidence="1 2">
    <name type="scientific">Kitasatospora paranensis</name>
    <dbReference type="NCBI Taxonomy" id="258053"/>
    <lineage>
        <taxon>Bacteria</taxon>
        <taxon>Bacillati</taxon>
        <taxon>Actinomycetota</taxon>
        <taxon>Actinomycetes</taxon>
        <taxon>Kitasatosporales</taxon>
        <taxon>Streptomycetaceae</taxon>
        <taxon>Kitasatospora</taxon>
    </lineage>
</organism>
<dbReference type="GO" id="GO:0016740">
    <property type="term" value="F:transferase activity"/>
    <property type="evidence" value="ECO:0007669"/>
    <property type="project" value="UniProtKB-KW"/>
</dbReference>